<proteinExistence type="predicted"/>
<dbReference type="Pfam" id="PF00296">
    <property type="entry name" value="Bac_luciferase"/>
    <property type="match status" value="1"/>
</dbReference>
<dbReference type="CDD" id="cd01097">
    <property type="entry name" value="Tetrahydromethanopterin_reductase"/>
    <property type="match status" value="1"/>
</dbReference>
<dbReference type="Proteomes" id="UP001635817">
    <property type="component" value="Unassembled WGS sequence"/>
</dbReference>
<comment type="caution">
    <text evidence="3">The sequence shown here is derived from an EMBL/GenBank/DDBJ whole genome shotgun (WGS) entry which is preliminary data.</text>
</comment>
<dbReference type="SUPFAM" id="SSF51679">
    <property type="entry name" value="Bacterial luciferase-like"/>
    <property type="match status" value="1"/>
</dbReference>
<dbReference type="InterPro" id="IPR036661">
    <property type="entry name" value="Luciferase-like_sf"/>
</dbReference>
<evidence type="ECO:0000256" key="1">
    <source>
        <dbReference type="ARBA" id="ARBA00023002"/>
    </source>
</evidence>
<evidence type="ECO:0000259" key="2">
    <source>
        <dbReference type="Pfam" id="PF00296"/>
    </source>
</evidence>
<organism evidence="3 4">
    <name type="scientific">Mycolicibacterium septicum</name>
    <dbReference type="NCBI Taxonomy" id="98668"/>
    <lineage>
        <taxon>Bacteria</taxon>
        <taxon>Bacillati</taxon>
        <taxon>Actinomycetota</taxon>
        <taxon>Actinomycetes</taxon>
        <taxon>Mycobacteriales</taxon>
        <taxon>Mycobacteriaceae</taxon>
        <taxon>Mycolicibacterium</taxon>
    </lineage>
</organism>
<evidence type="ECO:0000313" key="3">
    <source>
        <dbReference type="EMBL" id="MFN6549885.1"/>
    </source>
</evidence>
<accession>A0ABW9LQV2</accession>
<dbReference type="Gene3D" id="3.20.20.30">
    <property type="entry name" value="Luciferase-like domain"/>
    <property type="match status" value="1"/>
</dbReference>
<reference evidence="3 4" key="1">
    <citation type="submission" date="2024-12" db="EMBL/GenBank/DDBJ databases">
        <title>The coexistence of Mycolicibacterium septicum and Mycolicibacterium nivoides in clinical samples.</title>
        <authorList>
            <person name="Wang C."/>
            <person name="Feng Y."/>
            <person name="Zong Z."/>
        </authorList>
    </citation>
    <scope>NUCLEOTIDE SEQUENCE [LARGE SCALE GENOMIC DNA]</scope>
    <source>
        <strain evidence="3 4">120310</strain>
    </source>
</reference>
<gene>
    <name evidence="3" type="ORF">ACK4CP_05760</name>
</gene>
<feature type="domain" description="Luciferase-like" evidence="2">
    <location>
        <begin position="10"/>
        <end position="300"/>
    </location>
</feature>
<evidence type="ECO:0000313" key="4">
    <source>
        <dbReference type="Proteomes" id="UP001635817"/>
    </source>
</evidence>
<dbReference type="PANTHER" id="PTHR43244:SF1">
    <property type="entry name" value="5,10-METHYLENETETRAHYDROMETHANOPTERIN REDUCTASE"/>
    <property type="match status" value="1"/>
</dbReference>
<dbReference type="InterPro" id="IPR050564">
    <property type="entry name" value="F420-G6PD/mer"/>
</dbReference>
<dbReference type="RefSeq" id="WP_409548752.1">
    <property type="nucleotide sequence ID" value="NZ_JBKBDE010000001.1"/>
</dbReference>
<keyword evidence="4" id="KW-1185">Reference proteome</keyword>
<dbReference type="PANTHER" id="PTHR43244">
    <property type="match status" value="1"/>
</dbReference>
<sequence>MKIGLVVMDENPADALRVVKAADRAGVHSLWSIDYYNRSSLTRAASFAAVTENAIVGTSVTPLFARAPLALASAAADIQAISGGRFVLGVGSSTRRMNQDWYGAALQHPAPQVRERIELIRQLIAHRGGPFRFDGRFDTVAMAHYERAGLPTEVPILAAGVGEHMVRAVGQCADGFVGHTIASAENLRDASLPLLASGAAKAGRAVEDIRITTQIVAAADSDRAAARRDAAAQVGFYATPKGYDALFPGGRHGAQRQAAREAVARDDVDGVVAAGQAMVEDRAVFGTPEDIVEQLRRYADVVDWALLYPPHYGVDAERLHANERLLIEVAAAAGGG</sequence>
<dbReference type="EMBL" id="JBKBDE010000001">
    <property type="protein sequence ID" value="MFN6549885.1"/>
    <property type="molecule type" value="Genomic_DNA"/>
</dbReference>
<name>A0ABW9LQV2_9MYCO</name>
<keyword evidence="1" id="KW-0560">Oxidoreductase</keyword>
<protein>
    <submittedName>
        <fullName evidence="3">LLM class flavin-dependent oxidoreductase</fullName>
    </submittedName>
</protein>
<dbReference type="InterPro" id="IPR011251">
    <property type="entry name" value="Luciferase-like_dom"/>
</dbReference>